<accession>A0A497EX00</accession>
<dbReference type="Proteomes" id="UP000268446">
    <property type="component" value="Unassembled WGS sequence"/>
</dbReference>
<name>A0A497EX00_9CREN</name>
<gene>
    <name evidence="1" type="ORF">DRJ20_02460</name>
</gene>
<protein>
    <submittedName>
        <fullName evidence="1">Uncharacterized protein</fullName>
    </submittedName>
</protein>
<dbReference type="AlphaFoldDB" id="A0A497EX00"/>
<evidence type="ECO:0000313" key="2">
    <source>
        <dbReference type="Proteomes" id="UP000268446"/>
    </source>
</evidence>
<reference evidence="1 2" key="1">
    <citation type="submission" date="2018-06" db="EMBL/GenBank/DDBJ databases">
        <title>Extensive metabolic versatility and redundancy in microbially diverse, dynamic hydrothermal sediments.</title>
        <authorList>
            <person name="Dombrowski N."/>
            <person name="Teske A."/>
            <person name="Baker B.J."/>
        </authorList>
    </citation>
    <scope>NUCLEOTIDE SEQUENCE [LARGE SCALE GENOMIC DNA]</scope>
    <source>
        <strain evidence="1">B29_G17</strain>
    </source>
</reference>
<comment type="caution">
    <text evidence="1">The sequence shown here is derived from an EMBL/GenBank/DDBJ whole genome shotgun (WGS) entry which is preliminary data.</text>
</comment>
<sequence length="66" mass="7204">MEIEGCEVYLKFGASWTKLNSSNIALDVGLVHIVFKCSVAPSELYVSLVDNNGVLVRVKCSVEIES</sequence>
<evidence type="ECO:0000313" key="1">
    <source>
        <dbReference type="EMBL" id="RLE51208.1"/>
    </source>
</evidence>
<organism evidence="1 2">
    <name type="scientific">Thermoproteota archaeon</name>
    <dbReference type="NCBI Taxonomy" id="2056631"/>
    <lineage>
        <taxon>Archaea</taxon>
        <taxon>Thermoproteota</taxon>
    </lineage>
</organism>
<dbReference type="EMBL" id="QMQZ01000070">
    <property type="protein sequence ID" value="RLE51208.1"/>
    <property type="molecule type" value="Genomic_DNA"/>
</dbReference>
<proteinExistence type="predicted"/>